<sequence length="131" mass="15474">MMDPHIMIPRQVDWGLSWMFAAYCMCPSPYCITHLESLSKQYQNSPVKRTRLHPPMSYYVIRFSPALETIYETKPKYEFIEVISNIGGFVGMWLGMSLIAAYSLMETMMAYFWKQASKKLLYQRHDVIRKI</sequence>
<evidence type="ECO:0000256" key="4">
    <source>
        <dbReference type="ARBA" id="ARBA00022461"/>
    </source>
</evidence>
<keyword evidence="10 12" id="KW-0739">Sodium transport</keyword>
<dbReference type="Proteomes" id="UP001054945">
    <property type="component" value="Unassembled WGS sequence"/>
</dbReference>
<keyword evidence="11 12" id="KW-0407">Ion channel</keyword>
<feature type="transmembrane region" description="Helical" evidence="13">
    <location>
        <begin position="82"/>
        <end position="105"/>
    </location>
</feature>
<evidence type="ECO:0000256" key="10">
    <source>
        <dbReference type="ARBA" id="ARBA00023201"/>
    </source>
</evidence>
<dbReference type="GO" id="GO:0005272">
    <property type="term" value="F:sodium channel activity"/>
    <property type="evidence" value="ECO:0007669"/>
    <property type="project" value="UniProtKB-KW"/>
</dbReference>
<name>A0AAV4YD47_CAEEX</name>
<keyword evidence="15" id="KW-1185">Reference proteome</keyword>
<keyword evidence="7" id="KW-0915">Sodium</keyword>
<organism evidence="14 15">
    <name type="scientific">Caerostris extrusa</name>
    <name type="common">Bark spider</name>
    <name type="synonym">Caerostris bankana</name>
    <dbReference type="NCBI Taxonomy" id="172846"/>
    <lineage>
        <taxon>Eukaryota</taxon>
        <taxon>Metazoa</taxon>
        <taxon>Ecdysozoa</taxon>
        <taxon>Arthropoda</taxon>
        <taxon>Chelicerata</taxon>
        <taxon>Arachnida</taxon>
        <taxon>Araneae</taxon>
        <taxon>Araneomorphae</taxon>
        <taxon>Entelegynae</taxon>
        <taxon>Araneoidea</taxon>
        <taxon>Araneidae</taxon>
        <taxon>Caerostris</taxon>
    </lineage>
</organism>
<keyword evidence="8 12" id="KW-0406">Ion transport</keyword>
<keyword evidence="6 13" id="KW-1133">Transmembrane helix</keyword>
<comment type="subcellular location">
    <subcellularLocation>
        <location evidence="1">Membrane</location>
        <topology evidence="1">Multi-pass membrane protein</topology>
    </subcellularLocation>
</comment>
<reference evidence="14 15" key="1">
    <citation type="submission" date="2021-06" db="EMBL/GenBank/DDBJ databases">
        <title>Caerostris extrusa draft genome.</title>
        <authorList>
            <person name="Kono N."/>
            <person name="Arakawa K."/>
        </authorList>
    </citation>
    <scope>NUCLEOTIDE SEQUENCE [LARGE SCALE GENOMIC DNA]</scope>
</reference>
<evidence type="ECO:0000256" key="12">
    <source>
        <dbReference type="RuleBase" id="RU000679"/>
    </source>
</evidence>
<dbReference type="Pfam" id="PF00858">
    <property type="entry name" value="ASC"/>
    <property type="match status" value="1"/>
</dbReference>
<keyword evidence="3 12" id="KW-0813">Transport</keyword>
<evidence type="ECO:0000256" key="7">
    <source>
        <dbReference type="ARBA" id="ARBA00023053"/>
    </source>
</evidence>
<gene>
    <name evidence="14" type="ORF">CEXT_594621</name>
</gene>
<evidence type="ECO:0000256" key="11">
    <source>
        <dbReference type="ARBA" id="ARBA00023303"/>
    </source>
</evidence>
<dbReference type="Gene3D" id="1.10.287.770">
    <property type="entry name" value="YojJ-like"/>
    <property type="match status" value="1"/>
</dbReference>
<keyword evidence="5 12" id="KW-0812">Transmembrane</keyword>
<keyword evidence="4 12" id="KW-0894">Sodium channel</keyword>
<keyword evidence="9 13" id="KW-0472">Membrane</keyword>
<dbReference type="EMBL" id="BPLR01019152">
    <property type="protein sequence ID" value="GIZ04849.1"/>
    <property type="molecule type" value="Genomic_DNA"/>
</dbReference>
<evidence type="ECO:0000256" key="13">
    <source>
        <dbReference type="SAM" id="Phobius"/>
    </source>
</evidence>
<evidence type="ECO:0000313" key="14">
    <source>
        <dbReference type="EMBL" id="GIZ04849.1"/>
    </source>
</evidence>
<evidence type="ECO:0000256" key="6">
    <source>
        <dbReference type="ARBA" id="ARBA00022989"/>
    </source>
</evidence>
<evidence type="ECO:0000256" key="1">
    <source>
        <dbReference type="ARBA" id="ARBA00004141"/>
    </source>
</evidence>
<comment type="caution">
    <text evidence="14">The sequence shown here is derived from an EMBL/GenBank/DDBJ whole genome shotgun (WGS) entry which is preliminary data.</text>
</comment>
<dbReference type="GO" id="GO:0016020">
    <property type="term" value="C:membrane"/>
    <property type="evidence" value="ECO:0007669"/>
    <property type="project" value="UniProtKB-SubCell"/>
</dbReference>
<evidence type="ECO:0000256" key="9">
    <source>
        <dbReference type="ARBA" id="ARBA00023136"/>
    </source>
</evidence>
<dbReference type="InterPro" id="IPR001873">
    <property type="entry name" value="ENaC"/>
</dbReference>
<dbReference type="AlphaFoldDB" id="A0AAV4YD47"/>
<accession>A0AAV4YD47</accession>
<protein>
    <submittedName>
        <fullName evidence="14">Uncharacterized protein</fullName>
    </submittedName>
</protein>
<evidence type="ECO:0000313" key="15">
    <source>
        <dbReference type="Proteomes" id="UP001054945"/>
    </source>
</evidence>
<comment type="similarity">
    <text evidence="2 12">Belongs to the amiloride-sensitive sodium channel (TC 1.A.6) family.</text>
</comment>
<evidence type="ECO:0000256" key="8">
    <source>
        <dbReference type="ARBA" id="ARBA00023065"/>
    </source>
</evidence>
<evidence type="ECO:0000256" key="2">
    <source>
        <dbReference type="ARBA" id="ARBA00007193"/>
    </source>
</evidence>
<evidence type="ECO:0000256" key="5">
    <source>
        <dbReference type="ARBA" id="ARBA00022692"/>
    </source>
</evidence>
<proteinExistence type="inferred from homology"/>
<evidence type="ECO:0000256" key="3">
    <source>
        <dbReference type="ARBA" id="ARBA00022448"/>
    </source>
</evidence>